<keyword evidence="2" id="KW-1185">Reference proteome</keyword>
<dbReference type="Proteomes" id="UP000600026">
    <property type="component" value="Unassembled WGS sequence"/>
</dbReference>
<evidence type="ECO:0000313" key="2">
    <source>
        <dbReference type="Proteomes" id="UP000600026"/>
    </source>
</evidence>
<proteinExistence type="predicted"/>
<comment type="caution">
    <text evidence="1">The sequence shown here is derived from an EMBL/GenBank/DDBJ whole genome shotgun (WGS) entry which is preliminary data.</text>
</comment>
<dbReference type="AlphaFoldDB" id="A0A919GRT5"/>
<accession>A0A919GRT5</accession>
<gene>
    <name evidence="1" type="ORF">Sxan_01350</name>
</gene>
<organism evidence="1 2">
    <name type="scientific">Streptomyces xanthophaeus</name>
    <dbReference type="NCBI Taxonomy" id="67385"/>
    <lineage>
        <taxon>Bacteria</taxon>
        <taxon>Bacillati</taxon>
        <taxon>Actinomycetota</taxon>
        <taxon>Actinomycetes</taxon>
        <taxon>Kitasatosporales</taxon>
        <taxon>Streptomycetaceae</taxon>
        <taxon>Streptomyces</taxon>
    </lineage>
</organism>
<dbReference type="OrthoDB" id="4260181at2"/>
<evidence type="ECO:0000313" key="1">
    <source>
        <dbReference type="EMBL" id="GHI82771.1"/>
    </source>
</evidence>
<sequence>MSTRVFYWCQGCRRPLYAASSAATTGTRDWEIDHQERTQCVNGDLMPLSGTAVSPEDLPHATRVLRLFGT</sequence>
<name>A0A919GRT5_9ACTN</name>
<dbReference type="RefSeq" id="WP_031145058.1">
    <property type="nucleotide sequence ID" value="NZ_BNEE01000002.1"/>
</dbReference>
<dbReference type="EMBL" id="BNEE01000002">
    <property type="protein sequence ID" value="GHI82771.1"/>
    <property type="molecule type" value="Genomic_DNA"/>
</dbReference>
<reference evidence="1" key="1">
    <citation type="submission" date="2020-09" db="EMBL/GenBank/DDBJ databases">
        <title>Whole genome shotgun sequence of Streptomyces xanthophaeus NBRC 12829.</title>
        <authorList>
            <person name="Komaki H."/>
            <person name="Tamura T."/>
        </authorList>
    </citation>
    <scope>NUCLEOTIDE SEQUENCE</scope>
    <source>
        <strain evidence="1">NBRC 12829</strain>
    </source>
</reference>
<protein>
    <submittedName>
        <fullName evidence="1">Uncharacterized protein</fullName>
    </submittedName>
</protein>